<dbReference type="Proteomes" id="UP001523401">
    <property type="component" value="Unassembled WGS sequence"/>
</dbReference>
<evidence type="ECO:0000313" key="1">
    <source>
        <dbReference type="EMBL" id="MCO6160915.1"/>
    </source>
</evidence>
<dbReference type="PANTHER" id="PTHR36849">
    <property type="entry name" value="CYTOPLASMIC PROTEIN-RELATED"/>
    <property type="match status" value="1"/>
</dbReference>
<dbReference type="PANTHER" id="PTHR36849:SF1">
    <property type="entry name" value="CYTOPLASMIC PROTEIN"/>
    <property type="match status" value="1"/>
</dbReference>
<organism evidence="1 2">
    <name type="scientific">Asaia lannensis NBRC 102526</name>
    <dbReference type="NCBI Taxonomy" id="1307926"/>
    <lineage>
        <taxon>Bacteria</taxon>
        <taxon>Pseudomonadati</taxon>
        <taxon>Pseudomonadota</taxon>
        <taxon>Alphaproteobacteria</taxon>
        <taxon>Acetobacterales</taxon>
        <taxon>Acetobacteraceae</taxon>
        <taxon>Asaia</taxon>
    </lineage>
</organism>
<dbReference type="Pfam" id="PF22752">
    <property type="entry name" value="DUF488-N3i"/>
    <property type="match status" value="1"/>
</dbReference>
<keyword evidence="2" id="KW-1185">Reference proteome</keyword>
<reference evidence="1 2" key="1">
    <citation type="submission" date="2022-06" db="EMBL/GenBank/DDBJ databases">
        <title>Whole-genome of Asaia lannensis strain LMG 27011T.</title>
        <authorList>
            <person name="Sombolestani A."/>
        </authorList>
    </citation>
    <scope>NUCLEOTIDE SEQUENCE [LARGE SCALE GENOMIC DNA]</scope>
    <source>
        <strain evidence="1 2">NBRC 102526</strain>
    </source>
</reference>
<gene>
    <name evidence="1" type="ORF">NF685_12820</name>
</gene>
<proteinExistence type="predicted"/>
<name>A0ABT1CJ72_9PROT</name>
<comment type="caution">
    <text evidence="1">The sequence shown here is derived from an EMBL/GenBank/DDBJ whole genome shotgun (WGS) entry which is preliminary data.</text>
</comment>
<sequence>MAMQKLLAEISLKRAYDTPDKSDGTRILVDRLWPRGVRKADLQIALWLKNVAPSTDLRKWFAHDPAKWVVFQERYLDELQRGNDDLCTLLHLARSGKITLVYAAHDEVHNHALVLREFLKQTLT</sequence>
<dbReference type="RefSeq" id="WP_252849916.1">
    <property type="nucleotide sequence ID" value="NZ_BAPW01000040.1"/>
</dbReference>
<dbReference type="EMBL" id="JAMXQU010000011">
    <property type="protein sequence ID" value="MCO6160915.1"/>
    <property type="molecule type" value="Genomic_DNA"/>
</dbReference>
<evidence type="ECO:0000313" key="2">
    <source>
        <dbReference type="Proteomes" id="UP001523401"/>
    </source>
</evidence>
<accession>A0ABT1CJ72</accession>
<dbReference type="InterPro" id="IPR052552">
    <property type="entry name" value="YeaO-like"/>
</dbReference>
<protein>
    <submittedName>
        <fullName evidence="1">DUF488 domain-containing protein</fullName>
    </submittedName>
</protein>